<evidence type="ECO:0000313" key="1">
    <source>
        <dbReference type="EMBL" id="KTD72137.1"/>
    </source>
</evidence>
<protein>
    <submittedName>
        <fullName evidence="2">SdhA, GRIP coiled-coil protein GCC185</fullName>
    </submittedName>
    <submittedName>
        <fullName evidence="1">SdhA, substrate of the Dot/Icm system</fullName>
    </submittedName>
</protein>
<gene>
    <name evidence="1" type="primary">sdhA_2</name>
    <name evidence="1" type="ORF">Lstg_2648</name>
    <name evidence="2" type="ORF">NCTC11991_00475</name>
</gene>
<dbReference type="EMBL" id="UGOY01000001">
    <property type="protein sequence ID" value="STY21897.1"/>
    <property type="molecule type" value="Genomic_DNA"/>
</dbReference>
<evidence type="ECO:0000313" key="2">
    <source>
        <dbReference type="EMBL" id="STY21897.1"/>
    </source>
</evidence>
<dbReference type="OrthoDB" id="5647347at2"/>
<sequence>MILEEYIKLLESFKQNQISKILEQIDTKIFDILYSKNVSPRIVPYFPRYELCFMSDETIIEPGKLYIREQNGKVAYSVITPKDETVKDVVLKELDAPIPFKYNISLMRDKINPEKGTLYVRIIDEGLEYTVLDPKGNLITGIIKKEELKINLGSEFAPKDLEPYMPEILRITSRRNHTLPFTLDAFRARVLSAVSRNGHINWAPFTNYDLDPDNISQIKKLINALYHARLTFLDLEHVDVRNIKRTYSDLKELYSKTIDSAYEASYLLTHLDVDLRDMFNEELALILPLFNQIQIFAENHSTEQKAIVKALKPMPLAYQVGEVAGIAVDQMRPIGGDVDYNFLTQFSAVLPSYIDKLTHYIEKFSSQIKKSEPKLNQEKLAELQNAALNLLNDIENLKGSHVLVSLKFLNYIHIISNIITLSMTTLEQIGELSESSQDLVRDKLAQLKYTVFPTLFGLVDKIEDNAMLKPGTLSVPLMEQIKVLYEKILYLPKKAIDFKAKGEDLLEIEDQRFIELRLEMTYKRIDKDNKALYKIQKANAACKQFFALLNDPRYKTLQLYQLPPEVKKELIKHYKLLKPYMAQLDIDLNELVISRLTGPEKEDWYSYVGTRVRRIKKQLPADHISFVLAKEKALTHLITKDENSKVFHIKLNKDIIDSVHKKANLVLFPYSEKTDVYTADESIPLQVEQDKDKKFRLRKPVFQRIENAYLDFAKIVKEQIAAKPQLYEKNLDLSQFDDTVKAECHRLFKVFQPYLGSIVSTEFKDTAKNFERYLSDLFANKEVTDIPSKDLFLGLDKNVQDFFDYINFEWFNKNEFQNIQSAYTRFSQIVKKQIESKPQLYGSNLLLTSFDEAAKTECLKLYSVFQPYFKFGIPPELKDSAQKFEKYLAAFLANRPIDILEAPPASLFLQLDEHTQDFLAKWKDKSQTHYDFANARFLDEKESKALGIKRAEDAKLHFKTIEGDKLLQNLEQLSADQSLEICQWYQNKHNKFLVVKNAYSQFLELLHKEIKKNPKIRGNISLLNELAPGVKAQLRNLYSIFQPYLICAVPPEQKEDALNFDKYLVASLSDKKFFRKDAPPVRMFLGFRSYFRDTFVRVTTEWNRRTERFSNLAKNKFTLENNTAVLAPAPKTGREHHVIQHTNYSKCIHQFRQSLFEVTKLFNQAMQDELTPHQSPELLDLSPTGMLNDAIQTVFPPSAVPFPEMEDNNKRLSQSRQVCALKDIFNSLFHLEGIVHELENLNNQSIKSKYVYYLLQAYGHLNEIIKSAQRLAADPHLGFIARDLVAKAQSLYATFEEHSDAYQVAPEQVPYGPTNVQYNSLWYVLNAFYISPKHIRSLKNTNYLTTEELNELHFRAKKATLIIETLINSSDSYFKLFLQTPNMIYLYQELTAKLNEFTSTSHDAILDNIEKMRSTIFTPMLLEADRWENRLGLFPGILSGPLRQITNEFFKGLLHSLDLNSKTRIGLICDTEPLEKRINITKKQIKRTKRYLKKIDKDYQDIENLYSWYLQVTTPIDVFDISAPPKPPVKLDQAKIELCAAYKKALPKLAKLKQDKKVEIARSQYPEDHKLDALCNSGLKAYDPHFTEIEALIVASHHYYLGLKATHQMRLDTSEEHLGYLMSLVPIQEQEKKAFVEQYTTESFDKHFAVMCNRHIGLEYTDKEYRAELKAYLLKLKNGIIEKSKPSKDIDRSIKKLLEIEISKFEEKYYAQYYHLDRVRVALAQFKIYLSYSRTAIANGSSVSESDDTLNAKSDRIVALEQIADNTTLEIKDRLKLIRNQVEVPNFSRIILKHKQVDTFSFAYLKMCFLSLLEALNLYTPTRQKLLDNINDAVHNPPEISELTKRFGLFASTKTAKDVETKRYEAPAMPISNPNPI</sequence>
<dbReference type="Proteomes" id="UP000255110">
    <property type="component" value="Unassembled WGS sequence"/>
</dbReference>
<dbReference type="EMBL" id="LNYZ01000025">
    <property type="protein sequence ID" value="KTD72137.1"/>
    <property type="molecule type" value="Genomic_DNA"/>
</dbReference>
<dbReference type="RefSeq" id="WP_058478172.1">
    <property type="nucleotide sequence ID" value="NZ_CAAAIO010000020.1"/>
</dbReference>
<dbReference type="Proteomes" id="UP000054820">
    <property type="component" value="Unassembled WGS sequence"/>
</dbReference>
<name>A0A378L5B0_9GAMM</name>
<evidence type="ECO:0000313" key="3">
    <source>
        <dbReference type="Proteomes" id="UP000054820"/>
    </source>
</evidence>
<keyword evidence="3" id="KW-1185">Reference proteome</keyword>
<reference evidence="1 3" key="1">
    <citation type="submission" date="2015-11" db="EMBL/GenBank/DDBJ databases">
        <title>Genomic analysis of 38 Legionella species identifies large and diverse effector repertoires.</title>
        <authorList>
            <person name="Burstein D."/>
            <person name="Amaro F."/>
            <person name="Zusman T."/>
            <person name="Lifshitz Z."/>
            <person name="Cohen O."/>
            <person name="Gilbert J.A."/>
            <person name="Pupko T."/>
            <person name="Shuman H.A."/>
            <person name="Segal G."/>
        </authorList>
    </citation>
    <scope>NUCLEOTIDE SEQUENCE [LARGE SCALE GENOMIC DNA]</scope>
    <source>
        <strain evidence="1 3">SC-18-C9</strain>
    </source>
</reference>
<organism evidence="2 4">
    <name type="scientific">Legionella steigerwaltii</name>
    <dbReference type="NCBI Taxonomy" id="460"/>
    <lineage>
        <taxon>Bacteria</taxon>
        <taxon>Pseudomonadati</taxon>
        <taxon>Pseudomonadota</taxon>
        <taxon>Gammaproteobacteria</taxon>
        <taxon>Legionellales</taxon>
        <taxon>Legionellaceae</taxon>
        <taxon>Legionella</taxon>
    </lineage>
</organism>
<proteinExistence type="predicted"/>
<accession>A0A378L5B0</accession>
<evidence type="ECO:0000313" key="4">
    <source>
        <dbReference type="Proteomes" id="UP000255110"/>
    </source>
</evidence>
<reference evidence="2 4" key="2">
    <citation type="submission" date="2018-06" db="EMBL/GenBank/DDBJ databases">
        <authorList>
            <consortium name="Pathogen Informatics"/>
            <person name="Doyle S."/>
        </authorList>
    </citation>
    <scope>NUCLEOTIDE SEQUENCE [LARGE SCALE GENOMIC DNA]</scope>
    <source>
        <strain evidence="2 4">NCTC11991</strain>
    </source>
</reference>